<organism evidence="1 2">
    <name type="scientific">Chryseobacterium viscerum</name>
    <dbReference type="NCBI Taxonomy" id="1037377"/>
    <lineage>
        <taxon>Bacteria</taxon>
        <taxon>Pseudomonadati</taxon>
        <taxon>Bacteroidota</taxon>
        <taxon>Flavobacteriia</taxon>
        <taxon>Flavobacteriales</taxon>
        <taxon>Weeksellaceae</taxon>
        <taxon>Chryseobacterium group</taxon>
        <taxon>Chryseobacterium</taxon>
    </lineage>
</organism>
<keyword evidence="2" id="KW-1185">Reference proteome</keyword>
<sequence length="321" mass="36636">MKIKHVLIMISLGSILTSCMISHKNKSFSENYSWFPFSWYSAKISGKNFDKVAMLVPVKVNNLKADFTLQFDLGSDATLIYGNAINSYYTESEIKNFLIESSKSTDNGGKIGYKTKGLIYQFGKLSKDNLVYKDNYGDKIPKDSLFTKKPKHIGTLGADVFENKILVIDYPNKRMCVLDSLDSHWRKVTTFVDAKSNNGRLHIPLTIANRTHWFLFDTGASLFPINTSKELWTSLVDQASKTDTIIANSWGEKVKFYGRPIKEKVYLGKRKLENDYAWYNDNKRLQEFNKAENVDGLTGNAFFVNNIVILDFKNKKFGVVN</sequence>
<dbReference type="Gene3D" id="2.40.70.10">
    <property type="entry name" value="Acid Proteases"/>
    <property type="match status" value="1"/>
</dbReference>
<evidence type="ECO:0000313" key="1">
    <source>
        <dbReference type="EMBL" id="KAB1231142.1"/>
    </source>
</evidence>
<evidence type="ECO:0008006" key="3">
    <source>
        <dbReference type="Google" id="ProtNLM"/>
    </source>
</evidence>
<reference evidence="1 2" key="1">
    <citation type="journal article" date="2019" name="Stand. Genomic Sci.">
        <title>Draft Whole-Genome Sequence of a Novel Chryseobacterium viscerum Strain Isolated from Fresh Water at Dripping Springs, New Mexico.</title>
        <authorList>
            <person name="Kyndt J.A."/>
            <person name="Moore T.C."/>
        </authorList>
    </citation>
    <scope>NUCLEOTIDE SEQUENCE [LARGE SCALE GENOMIC DNA]</scope>
    <source>
        <strain evidence="1 2">DPS</strain>
    </source>
</reference>
<dbReference type="EMBL" id="VTPV01000004">
    <property type="protein sequence ID" value="KAB1231142.1"/>
    <property type="molecule type" value="Genomic_DNA"/>
</dbReference>
<gene>
    <name evidence="1" type="ORF">F8D52_08735</name>
</gene>
<proteinExistence type="predicted"/>
<dbReference type="InterPro" id="IPR021109">
    <property type="entry name" value="Peptidase_aspartic_dom_sf"/>
</dbReference>
<comment type="caution">
    <text evidence="1">The sequence shown here is derived from an EMBL/GenBank/DDBJ whole genome shotgun (WGS) entry which is preliminary data.</text>
</comment>
<dbReference type="Proteomes" id="UP000326384">
    <property type="component" value="Unassembled WGS sequence"/>
</dbReference>
<dbReference type="RefSeq" id="WP_152289662.1">
    <property type="nucleotide sequence ID" value="NZ_VTPV01000004.1"/>
</dbReference>
<name>A0A5N4BRY1_9FLAO</name>
<accession>A0A5N4BRY1</accession>
<dbReference type="PROSITE" id="PS51257">
    <property type="entry name" value="PROKAR_LIPOPROTEIN"/>
    <property type="match status" value="1"/>
</dbReference>
<protein>
    <recommendedName>
        <fullName evidence="3">Peptidase A2 domain-containing protein</fullName>
    </recommendedName>
</protein>
<evidence type="ECO:0000313" key="2">
    <source>
        <dbReference type="Proteomes" id="UP000326384"/>
    </source>
</evidence>